<keyword evidence="2" id="KW-1185">Reference proteome</keyword>
<organism evidence="1 2">
    <name type="scientific">Dorcoceras hygrometricum</name>
    <dbReference type="NCBI Taxonomy" id="472368"/>
    <lineage>
        <taxon>Eukaryota</taxon>
        <taxon>Viridiplantae</taxon>
        <taxon>Streptophyta</taxon>
        <taxon>Embryophyta</taxon>
        <taxon>Tracheophyta</taxon>
        <taxon>Spermatophyta</taxon>
        <taxon>Magnoliopsida</taxon>
        <taxon>eudicotyledons</taxon>
        <taxon>Gunneridae</taxon>
        <taxon>Pentapetalae</taxon>
        <taxon>asterids</taxon>
        <taxon>lamiids</taxon>
        <taxon>Lamiales</taxon>
        <taxon>Gesneriaceae</taxon>
        <taxon>Didymocarpoideae</taxon>
        <taxon>Trichosporeae</taxon>
        <taxon>Loxocarpinae</taxon>
        <taxon>Dorcoceras</taxon>
    </lineage>
</organism>
<accession>A0A2Z7C0G7</accession>
<evidence type="ECO:0000313" key="1">
    <source>
        <dbReference type="EMBL" id="KZV40154.1"/>
    </source>
</evidence>
<dbReference type="AlphaFoldDB" id="A0A2Z7C0G7"/>
<sequence length="129" mass="14695">MARTTHTTVDAQLTTNSLGWIKSRQKPQESYKNLNRIPKKFSSAYALLLKLIAVHCQLALKHIRSHYQLWLYSTLLSLEDSDQIAPFQYSIGHSIQLTDSRSVLYSQLISQRSTQVTVVNSAYNGQLNL</sequence>
<proteinExistence type="predicted"/>
<evidence type="ECO:0000313" key="2">
    <source>
        <dbReference type="Proteomes" id="UP000250235"/>
    </source>
</evidence>
<name>A0A2Z7C0G7_9LAMI</name>
<gene>
    <name evidence="1" type="ORF">F511_33654</name>
</gene>
<protein>
    <submittedName>
        <fullName evidence="1">Uncharacterized protein</fullName>
    </submittedName>
</protein>
<dbReference type="Proteomes" id="UP000250235">
    <property type="component" value="Unassembled WGS sequence"/>
</dbReference>
<reference evidence="1 2" key="1">
    <citation type="journal article" date="2015" name="Proc. Natl. Acad. Sci. U.S.A.">
        <title>The resurrection genome of Boea hygrometrica: A blueprint for survival of dehydration.</title>
        <authorList>
            <person name="Xiao L."/>
            <person name="Yang G."/>
            <person name="Zhang L."/>
            <person name="Yang X."/>
            <person name="Zhao S."/>
            <person name="Ji Z."/>
            <person name="Zhou Q."/>
            <person name="Hu M."/>
            <person name="Wang Y."/>
            <person name="Chen M."/>
            <person name="Xu Y."/>
            <person name="Jin H."/>
            <person name="Xiao X."/>
            <person name="Hu G."/>
            <person name="Bao F."/>
            <person name="Hu Y."/>
            <person name="Wan P."/>
            <person name="Li L."/>
            <person name="Deng X."/>
            <person name="Kuang T."/>
            <person name="Xiang C."/>
            <person name="Zhu J.K."/>
            <person name="Oliver M.J."/>
            <person name="He Y."/>
        </authorList>
    </citation>
    <scope>NUCLEOTIDE SEQUENCE [LARGE SCALE GENOMIC DNA]</scope>
    <source>
        <strain evidence="2">cv. XS01</strain>
    </source>
</reference>
<dbReference type="EMBL" id="KV000516">
    <property type="protein sequence ID" value="KZV40154.1"/>
    <property type="molecule type" value="Genomic_DNA"/>
</dbReference>